<proteinExistence type="predicted"/>
<dbReference type="PROSITE" id="PS50110">
    <property type="entry name" value="RESPONSE_REGULATORY"/>
    <property type="match status" value="1"/>
</dbReference>
<dbReference type="CDD" id="cd00082">
    <property type="entry name" value="HisKA"/>
    <property type="match status" value="1"/>
</dbReference>
<dbReference type="PROSITE" id="PS50109">
    <property type="entry name" value="HIS_KIN"/>
    <property type="match status" value="1"/>
</dbReference>
<dbReference type="InterPro" id="IPR001789">
    <property type="entry name" value="Sig_transdc_resp-reg_receiver"/>
</dbReference>
<evidence type="ECO:0000256" key="6">
    <source>
        <dbReference type="ARBA" id="ARBA00022692"/>
    </source>
</evidence>
<dbReference type="InterPro" id="IPR011006">
    <property type="entry name" value="CheY-like_superfamily"/>
</dbReference>
<dbReference type="InterPro" id="IPR036641">
    <property type="entry name" value="HPT_dom_sf"/>
</dbReference>
<feature type="domain" description="PAC" evidence="18">
    <location>
        <begin position="280"/>
        <end position="336"/>
    </location>
</feature>
<evidence type="ECO:0000256" key="5">
    <source>
        <dbReference type="ARBA" id="ARBA00022553"/>
    </source>
</evidence>
<evidence type="ECO:0000256" key="1">
    <source>
        <dbReference type="ARBA" id="ARBA00000085"/>
    </source>
</evidence>
<evidence type="ECO:0000256" key="12">
    <source>
        <dbReference type="PROSITE-ProRule" id="PRU00110"/>
    </source>
</evidence>
<dbReference type="SMART" id="SM00388">
    <property type="entry name" value="HisKA"/>
    <property type="match status" value="1"/>
</dbReference>
<comment type="subcellular location">
    <subcellularLocation>
        <location evidence="2">Cell membrane</location>
        <topology evidence="2">Multi-pass membrane protein</topology>
    </subcellularLocation>
</comment>
<feature type="domain" description="Response regulatory" evidence="16">
    <location>
        <begin position="600"/>
        <end position="715"/>
    </location>
</feature>
<dbReference type="SUPFAM" id="SSF47226">
    <property type="entry name" value="Histidine-containing phosphotransfer domain, HPT domain"/>
    <property type="match status" value="1"/>
</dbReference>
<keyword evidence="9 14" id="KW-1133">Transmembrane helix</keyword>
<dbReference type="InterPro" id="IPR008207">
    <property type="entry name" value="Sig_transdc_His_kin_Hpt_dom"/>
</dbReference>
<dbReference type="PROSITE" id="PS50894">
    <property type="entry name" value="HPT"/>
    <property type="match status" value="1"/>
</dbReference>
<gene>
    <name evidence="20" type="ORF">GCM10023091_32780</name>
</gene>
<dbReference type="Pfam" id="PF00989">
    <property type="entry name" value="PAS"/>
    <property type="match status" value="1"/>
</dbReference>
<evidence type="ECO:0000313" key="21">
    <source>
        <dbReference type="Proteomes" id="UP001501508"/>
    </source>
</evidence>
<dbReference type="InterPro" id="IPR036890">
    <property type="entry name" value="HATPase_C_sf"/>
</dbReference>
<evidence type="ECO:0000259" key="16">
    <source>
        <dbReference type="PROSITE" id="PS50110"/>
    </source>
</evidence>
<evidence type="ECO:0000256" key="14">
    <source>
        <dbReference type="SAM" id="Phobius"/>
    </source>
</evidence>
<keyword evidence="5 13" id="KW-0597">Phosphoprotein</keyword>
<keyword evidence="21" id="KW-1185">Reference proteome</keyword>
<dbReference type="EMBL" id="BAABEY010000030">
    <property type="protein sequence ID" value="GAA4443728.1"/>
    <property type="molecule type" value="Genomic_DNA"/>
</dbReference>
<dbReference type="InterPro" id="IPR007891">
    <property type="entry name" value="CHASE3"/>
</dbReference>
<dbReference type="PROSITE" id="PS50113">
    <property type="entry name" value="PAC"/>
    <property type="match status" value="1"/>
</dbReference>
<evidence type="ECO:0000256" key="13">
    <source>
        <dbReference type="PROSITE-ProRule" id="PRU00169"/>
    </source>
</evidence>
<evidence type="ECO:0000256" key="8">
    <source>
        <dbReference type="ARBA" id="ARBA00022840"/>
    </source>
</evidence>
<dbReference type="InterPro" id="IPR000700">
    <property type="entry name" value="PAS-assoc_C"/>
</dbReference>
<feature type="domain" description="Histidine kinase" evidence="15">
    <location>
        <begin position="354"/>
        <end position="576"/>
    </location>
</feature>
<dbReference type="PANTHER" id="PTHR45339:SF1">
    <property type="entry name" value="HYBRID SIGNAL TRANSDUCTION HISTIDINE KINASE J"/>
    <property type="match status" value="1"/>
</dbReference>
<dbReference type="CDD" id="cd16922">
    <property type="entry name" value="HATPase_EvgS-ArcB-TorS-like"/>
    <property type="match status" value="1"/>
</dbReference>
<dbReference type="CDD" id="cd17546">
    <property type="entry name" value="REC_hyHK_CKI1_RcsC-like"/>
    <property type="match status" value="1"/>
</dbReference>
<evidence type="ECO:0000259" key="15">
    <source>
        <dbReference type="PROSITE" id="PS50109"/>
    </source>
</evidence>
<reference evidence="21" key="1">
    <citation type="journal article" date="2019" name="Int. J. Syst. Evol. Microbiol.">
        <title>The Global Catalogue of Microorganisms (GCM) 10K type strain sequencing project: providing services to taxonomists for standard genome sequencing and annotation.</title>
        <authorList>
            <consortium name="The Broad Institute Genomics Platform"/>
            <consortium name="The Broad Institute Genome Sequencing Center for Infectious Disease"/>
            <person name="Wu L."/>
            <person name="Ma J."/>
        </authorList>
    </citation>
    <scope>NUCLEOTIDE SEQUENCE [LARGE SCALE GENOMIC DNA]</scope>
    <source>
        <strain evidence="21">JCM 31920</strain>
    </source>
</reference>
<dbReference type="Pfam" id="PF00512">
    <property type="entry name" value="HisKA"/>
    <property type="match status" value="1"/>
</dbReference>
<protein>
    <recommendedName>
        <fullName evidence="3">histidine kinase</fullName>
        <ecNumber evidence="3">2.7.13.3</ecNumber>
    </recommendedName>
</protein>
<keyword evidence="6 14" id="KW-0812">Transmembrane</keyword>
<evidence type="ECO:0000256" key="2">
    <source>
        <dbReference type="ARBA" id="ARBA00004651"/>
    </source>
</evidence>
<feature type="domain" description="HPt" evidence="19">
    <location>
        <begin position="751"/>
        <end position="847"/>
    </location>
</feature>
<dbReference type="Pfam" id="PF05227">
    <property type="entry name" value="CHASE3"/>
    <property type="match status" value="1"/>
</dbReference>
<dbReference type="Gene3D" id="1.10.287.130">
    <property type="match status" value="1"/>
</dbReference>
<evidence type="ECO:0000259" key="18">
    <source>
        <dbReference type="PROSITE" id="PS50113"/>
    </source>
</evidence>
<dbReference type="Gene3D" id="3.30.450.20">
    <property type="entry name" value="PAS domain"/>
    <property type="match status" value="1"/>
</dbReference>
<evidence type="ECO:0000259" key="17">
    <source>
        <dbReference type="PROSITE" id="PS50112"/>
    </source>
</evidence>
<comment type="catalytic activity">
    <reaction evidence="1">
        <text>ATP + protein L-histidine = ADP + protein N-phospho-L-histidine.</text>
        <dbReference type="EC" id="2.7.13.3"/>
    </reaction>
</comment>
<accession>A0ABP8M386</accession>
<evidence type="ECO:0000256" key="9">
    <source>
        <dbReference type="ARBA" id="ARBA00022989"/>
    </source>
</evidence>
<dbReference type="CDD" id="cd00130">
    <property type="entry name" value="PAS"/>
    <property type="match status" value="1"/>
</dbReference>
<dbReference type="Gene3D" id="3.40.50.2300">
    <property type="match status" value="1"/>
</dbReference>
<sequence length="849" mass="93996">MILVFISLYFSYTSLEELASQNNGVNNTISVLNQTANFALKTKDLQSNVRGYIVTGNTELLTSNKSLKSQITAIGDTLYNLVSHSPDQIARVNEVREITSQIIAFTELSTDVYDQYGLDSAAALIRGGAGITLFKRLGTKISEIQEIEGRRMGYHKLLSSQSRHHTILFMIGTGITGFFITILSIVFLSRDQRRQRALKREIYRKERMLNQYIEAIPDGVMVINNQKEILMLNGSGKKMLGITEDTPPDLEALTTRITLTDVNDNHRYNSNNLSLSAALNGAELVGKKTHLVRNGELIVFESNIRPICDYNGEIIGAISVFRDITDSEVYSKSLQTERDNAERSAVIKDVFLANISHEIRTPLNAILGFTYLLENEHLAAPAGEYISYIQVAGKNLLSLINDLLDISKIEVGEVHLDMQPTSLIELVDSVAILLSQKASQKGIVYQQILPEGLPAQVLTDKLRLTQVLLNICGNAVKFTEKGSVTMRVEPVAPAVGSLQTIRFTITDTGIGIAKEKTTKIFDRFVQASESTTREFGGTGLGLSIARSLVTLLNGTLSLESTLGKGTQFILEFPFEILDVPVRKEFQDHTQPIHIRPDSLRILAAEDNLLNQKLLAAVLKRINLPVVIVNNGQEALEALEKEHFDLILMDVQMPVMDGYTAIRNIRNKLQLTTPIITMTAHAMIGEKEECLRIGANSYISKPFKECELVSEIFRLTGGDEVPGRAPEPAQIDEVPGSMYVDQKYVNEITNGDSELIGELRSIFGQDYRQQLENIGQAAAEKDYAVLKKAIHKFRSSLMSIGLIETAAAYQKIENELGTGPVAAAGPAERLSNLEKEVNKGFEEFGRLYPS</sequence>
<organism evidence="20 21">
    <name type="scientific">Ravibacter arvi</name>
    <dbReference type="NCBI Taxonomy" id="2051041"/>
    <lineage>
        <taxon>Bacteria</taxon>
        <taxon>Pseudomonadati</taxon>
        <taxon>Bacteroidota</taxon>
        <taxon>Cytophagia</taxon>
        <taxon>Cytophagales</taxon>
        <taxon>Spirosomataceae</taxon>
        <taxon>Ravibacter</taxon>
    </lineage>
</organism>
<dbReference type="Gene3D" id="3.30.565.10">
    <property type="entry name" value="Histidine kinase-like ATPase, C-terminal domain"/>
    <property type="match status" value="1"/>
</dbReference>
<keyword evidence="4" id="KW-1003">Cell membrane</keyword>
<keyword evidence="8" id="KW-0067">ATP-binding</keyword>
<evidence type="ECO:0000256" key="7">
    <source>
        <dbReference type="ARBA" id="ARBA00022741"/>
    </source>
</evidence>
<dbReference type="Proteomes" id="UP001501508">
    <property type="component" value="Unassembled WGS sequence"/>
</dbReference>
<dbReference type="Pfam" id="PF01627">
    <property type="entry name" value="Hpt"/>
    <property type="match status" value="1"/>
</dbReference>
<dbReference type="NCBIfam" id="TIGR00229">
    <property type="entry name" value="sensory_box"/>
    <property type="match status" value="1"/>
</dbReference>
<dbReference type="SUPFAM" id="SSF55785">
    <property type="entry name" value="PYP-like sensor domain (PAS domain)"/>
    <property type="match status" value="1"/>
</dbReference>
<dbReference type="InterPro" id="IPR003661">
    <property type="entry name" value="HisK_dim/P_dom"/>
</dbReference>
<evidence type="ECO:0000256" key="3">
    <source>
        <dbReference type="ARBA" id="ARBA00012438"/>
    </source>
</evidence>
<dbReference type="Gene3D" id="1.20.120.160">
    <property type="entry name" value="HPT domain"/>
    <property type="match status" value="1"/>
</dbReference>
<dbReference type="InterPro" id="IPR000014">
    <property type="entry name" value="PAS"/>
</dbReference>
<dbReference type="SUPFAM" id="SSF55874">
    <property type="entry name" value="ATPase domain of HSP90 chaperone/DNA topoisomerase II/histidine kinase"/>
    <property type="match status" value="1"/>
</dbReference>
<dbReference type="InterPro" id="IPR003594">
    <property type="entry name" value="HATPase_dom"/>
</dbReference>
<feature type="modified residue" description="Phosphohistidine" evidence="12">
    <location>
        <position position="790"/>
    </location>
</feature>
<evidence type="ECO:0000313" key="20">
    <source>
        <dbReference type="EMBL" id="GAA4443728.1"/>
    </source>
</evidence>
<dbReference type="InterPro" id="IPR004358">
    <property type="entry name" value="Sig_transdc_His_kin-like_C"/>
</dbReference>
<keyword evidence="11 14" id="KW-0472">Membrane</keyword>
<name>A0ABP8M386_9BACT</name>
<dbReference type="InterPro" id="IPR013767">
    <property type="entry name" value="PAS_fold"/>
</dbReference>
<dbReference type="PROSITE" id="PS50112">
    <property type="entry name" value="PAS"/>
    <property type="match status" value="1"/>
</dbReference>
<dbReference type="InterPro" id="IPR005467">
    <property type="entry name" value="His_kinase_dom"/>
</dbReference>
<dbReference type="SUPFAM" id="SSF52172">
    <property type="entry name" value="CheY-like"/>
    <property type="match status" value="1"/>
</dbReference>
<evidence type="ECO:0000256" key="4">
    <source>
        <dbReference type="ARBA" id="ARBA00022475"/>
    </source>
</evidence>
<comment type="caution">
    <text evidence="20">The sequence shown here is derived from an EMBL/GenBank/DDBJ whole genome shotgun (WGS) entry which is preliminary data.</text>
</comment>
<dbReference type="PRINTS" id="PR00344">
    <property type="entry name" value="BCTRLSENSOR"/>
</dbReference>
<dbReference type="InterPro" id="IPR036097">
    <property type="entry name" value="HisK_dim/P_sf"/>
</dbReference>
<feature type="transmembrane region" description="Helical" evidence="14">
    <location>
        <begin position="167"/>
        <end position="189"/>
    </location>
</feature>
<evidence type="ECO:0000256" key="11">
    <source>
        <dbReference type="ARBA" id="ARBA00023136"/>
    </source>
</evidence>
<dbReference type="InterPro" id="IPR035965">
    <property type="entry name" value="PAS-like_dom_sf"/>
</dbReference>
<dbReference type="Pfam" id="PF00072">
    <property type="entry name" value="Response_reg"/>
    <property type="match status" value="1"/>
</dbReference>
<dbReference type="SMART" id="SM00387">
    <property type="entry name" value="HATPase_c"/>
    <property type="match status" value="1"/>
</dbReference>
<keyword evidence="10" id="KW-0902">Two-component regulatory system</keyword>
<feature type="modified residue" description="4-aspartylphosphate" evidence="13">
    <location>
        <position position="649"/>
    </location>
</feature>
<dbReference type="Pfam" id="PF02518">
    <property type="entry name" value="HATPase_c"/>
    <property type="match status" value="1"/>
</dbReference>
<dbReference type="PANTHER" id="PTHR45339">
    <property type="entry name" value="HYBRID SIGNAL TRANSDUCTION HISTIDINE KINASE J"/>
    <property type="match status" value="1"/>
</dbReference>
<keyword evidence="7" id="KW-0547">Nucleotide-binding</keyword>
<dbReference type="SMART" id="SM00448">
    <property type="entry name" value="REC"/>
    <property type="match status" value="1"/>
</dbReference>
<dbReference type="EC" id="2.7.13.3" evidence="3"/>
<dbReference type="SUPFAM" id="SSF47384">
    <property type="entry name" value="Homodimeric domain of signal transducing histidine kinase"/>
    <property type="match status" value="1"/>
</dbReference>
<evidence type="ECO:0000259" key="19">
    <source>
        <dbReference type="PROSITE" id="PS50894"/>
    </source>
</evidence>
<feature type="domain" description="PAS" evidence="17">
    <location>
        <begin position="205"/>
        <end position="245"/>
    </location>
</feature>
<evidence type="ECO:0000256" key="10">
    <source>
        <dbReference type="ARBA" id="ARBA00023012"/>
    </source>
</evidence>